<keyword evidence="2" id="KW-1185">Reference proteome</keyword>
<sequence>MTPKNLVTSNEISKPVYSLTSRTHLCVGKNRSQLTAPRDDCIKQSTLLFIWQRPNYRLPKALEFLSPRRGKSSEEAMRIVYRQVPGLSRRQEQSGCQFLPRPEIWRHNLHVLGRAG</sequence>
<evidence type="ECO:0000313" key="2">
    <source>
        <dbReference type="Proteomes" id="UP000499080"/>
    </source>
</evidence>
<dbReference type="Proteomes" id="UP000499080">
    <property type="component" value="Unassembled WGS sequence"/>
</dbReference>
<evidence type="ECO:0000313" key="1">
    <source>
        <dbReference type="EMBL" id="GBM35627.1"/>
    </source>
</evidence>
<comment type="caution">
    <text evidence="1">The sequence shown here is derived from an EMBL/GenBank/DDBJ whole genome shotgun (WGS) entry which is preliminary data.</text>
</comment>
<gene>
    <name evidence="1" type="ORF">AVEN_244515_1</name>
</gene>
<dbReference type="EMBL" id="BGPR01000789">
    <property type="protein sequence ID" value="GBM35627.1"/>
    <property type="molecule type" value="Genomic_DNA"/>
</dbReference>
<reference evidence="1 2" key="1">
    <citation type="journal article" date="2019" name="Sci. Rep.">
        <title>Orb-weaving spider Araneus ventricosus genome elucidates the spidroin gene catalogue.</title>
        <authorList>
            <person name="Kono N."/>
            <person name="Nakamura H."/>
            <person name="Ohtoshi R."/>
            <person name="Moran D.A.P."/>
            <person name="Shinohara A."/>
            <person name="Yoshida Y."/>
            <person name="Fujiwara M."/>
            <person name="Mori M."/>
            <person name="Tomita M."/>
            <person name="Arakawa K."/>
        </authorList>
    </citation>
    <scope>NUCLEOTIDE SEQUENCE [LARGE SCALE GENOMIC DNA]</scope>
</reference>
<proteinExistence type="predicted"/>
<protein>
    <submittedName>
        <fullName evidence="1">Uncharacterized protein</fullName>
    </submittedName>
</protein>
<dbReference type="AlphaFoldDB" id="A0A4Y2F4E5"/>
<name>A0A4Y2F4E5_ARAVE</name>
<accession>A0A4Y2F4E5</accession>
<organism evidence="1 2">
    <name type="scientific">Araneus ventricosus</name>
    <name type="common">Orbweaver spider</name>
    <name type="synonym">Epeira ventricosa</name>
    <dbReference type="NCBI Taxonomy" id="182803"/>
    <lineage>
        <taxon>Eukaryota</taxon>
        <taxon>Metazoa</taxon>
        <taxon>Ecdysozoa</taxon>
        <taxon>Arthropoda</taxon>
        <taxon>Chelicerata</taxon>
        <taxon>Arachnida</taxon>
        <taxon>Araneae</taxon>
        <taxon>Araneomorphae</taxon>
        <taxon>Entelegynae</taxon>
        <taxon>Araneoidea</taxon>
        <taxon>Araneidae</taxon>
        <taxon>Araneus</taxon>
    </lineage>
</organism>